<evidence type="ECO:0000313" key="6">
    <source>
        <dbReference type="Proteomes" id="UP001345691"/>
    </source>
</evidence>
<keyword evidence="6" id="KW-1185">Reference proteome</keyword>
<dbReference type="InterPro" id="IPR000073">
    <property type="entry name" value="AB_hydrolase_1"/>
</dbReference>
<feature type="domain" description="Carboxylesterase type B" evidence="3">
    <location>
        <begin position="19"/>
        <end position="530"/>
    </location>
</feature>
<dbReference type="EMBL" id="JAVRRF010000009">
    <property type="protein sequence ID" value="KAK5061786.1"/>
    <property type="molecule type" value="Genomic_DNA"/>
</dbReference>
<name>A0ABR0JCY3_9EURO</name>
<accession>A0ABR0JCY3</accession>
<evidence type="ECO:0000259" key="4">
    <source>
        <dbReference type="Pfam" id="PF00561"/>
    </source>
</evidence>
<dbReference type="InterPro" id="IPR029058">
    <property type="entry name" value="AB_hydrolase_fold"/>
</dbReference>
<sequence length="872" mass="96724">MGSVAGQSAPASVSLGKLEVRGFVNNATKVSNYLGIQYATIPARFRQAQPIDHSSLTGVLVATKYGPMCPQAVRPGRGELPLFQGLTQAEDSMDEFACLRLNVYTPAAHHSSPLPVLVWIHGGGFVFGDGGREFDGNFLVQHSVESGKPIVFVALNYRLGYFGFLTSEELKAEAKKDGQTPFSNMALYDQRIALLWVQKHIQYFGGDPSNITIAGESAGGLSVLAHLRSDVPVCQRGFIMSSPNLDYPRPEEAQATFDRLVGSRGVPSSATGEEKLAALRSLSSDDILGLLGRSFSTPLWDPDWYVYQDGTTPTAGPAPLGPWVKAVVTGSTKQEAAVFGMSMGWPSWTAEQFSERVKDVIQDEKDAAELMRLYGIDPKSSQETNMNGLIDMVTDTNFSGLPFIVAEQSDGASNPPISLYRFDQPDPFPQSPFYGYAYHSLDNAFFCRYPSVAGPQASADVKATANAFNKAVLDFTYGSQPWEVYRKEQKIMVFNGKASGLEKADQPDRWRKVFGARDREKTMVKISRHDFTTKLDKTLSYLDAGPSDGPLLVFIHGWPAIASTWTPQLTTFAGLGFRVVAPDMPGYGQSYKTKDKNDYSMQNVVTTLLSLLKHLERREAVWIGHDWGASVVWAFLAHNPEFCTGVVNMCIPYRTLEMGVDELIKHANRDVYPEDKYPNAQWDYQMFYQDQANLDKAIAFYESDVDNFLKAIYRPKNPAGHNKPAMTATVCKDGGWFGGADKPPETPLQASLLDEQMLKDLRDAFRSGGFWAPTAYYLNHELNHEWAEDWSVNEGIVSIPTLFIEALHDHVAGTYNSTNKEAMQSYCRKHTEVSIEAGHWVAMEEPEQVNPAIARWILTAIPSAWPFDKKRL</sequence>
<evidence type="ECO:0000256" key="2">
    <source>
        <dbReference type="ARBA" id="ARBA00022801"/>
    </source>
</evidence>
<dbReference type="Gene3D" id="3.40.50.1820">
    <property type="entry name" value="alpha/beta hydrolase"/>
    <property type="match status" value="2"/>
</dbReference>
<dbReference type="Proteomes" id="UP001345691">
    <property type="component" value="Unassembled WGS sequence"/>
</dbReference>
<evidence type="ECO:0000259" key="3">
    <source>
        <dbReference type="Pfam" id="PF00135"/>
    </source>
</evidence>
<dbReference type="PROSITE" id="PS00122">
    <property type="entry name" value="CARBOXYLESTERASE_B_1"/>
    <property type="match status" value="1"/>
</dbReference>
<comment type="caution">
    <text evidence="5">The sequence shown here is derived from an EMBL/GenBank/DDBJ whole genome shotgun (WGS) entry which is preliminary data.</text>
</comment>
<dbReference type="SUPFAM" id="SSF53474">
    <property type="entry name" value="alpha/beta-Hydrolases"/>
    <property type="match status" value="2"/>
</dbReference>
<protein>
    <recommendedName>
        <fullName evidence="7">AB hydrolase-1 domain-containing protein</fullName>
    </recommendedName>
</protein>
<dbReference type="InterPro" id="IPR000639">
    <property type="entry name" value="Epox_hydrolase-like"/>
</dbReference>
<dbReference type="Pfam" id="PF00135">
    <property type="entry name" value="COesterase"/>
    <property type="match status" value="1"/>
</dbReference>
<reference evidence="5 6" key="1">
    <citation type="submission" date="2023-08" db="EMBL/GenBank/DDBJ databases">
        <title>Black Yeasts Isolated from many extreme environments.</title>
        <authorList>
            <person name="Coleine C."/>
            <person name="Stajich J.E."/>
            <person name="Selbmann L."/>
        </authorList>
    </citation>
    <scope>NUCLEOTIDE SEQUENCE [LARGE SCALE GENOMIC DNA]</scope>
    <source>
        <strain evidence="5 6">CCFEE 6328</strain>
    </source>
</reference>
<keyword evidence="2" id="KW-0378">Hydrolase</keyword>
<dbReference type="PANTHER" id="PTHR43142">
    <property type="entry name" value="CARBOXYLIC ESTER HYDROLASE"/>
    <property type="match status" value="1"/>
</dbReference>
<evidence type="ECO:0000313" key="5">
    <source>
        <dbReference type="EMBL" id="KAK5061786.1"/>
    </source>
</evidence>
<organism evidence="5 6">
    <name type="scientific">Exophiala sideris</name>
    <dbReference type="NCBI Taxonomy" id="1016849"/>
    <lineage>
        <taxon>Eukaryota</taxon>
        <taxon>Fungi</taxon>
        <taxon>Dikarya</taxon>
        <taxon>Ascomycota</taxon>
        <taxon>Pezizomycotina</taxon>
        <taxon>Eurotiomycetes</taxon>
        <taxon>Chaetothyriomycetidae</taxon>
        <taxon>Chaetothyriales</taxon>
        <taxon>Herpotrichiellaceae</taxon>
        <taxon>Exophiala</taxon>
    </lineage>
</organism>
<dbReference type="InterPro" id="IPR019826">
    <property type="entry name" value="Carboxylesterase_B_AS"/>
</dbReference>
<evidence type="ECO:0008006" key="7">
    <source>
        <dbReference type="Google" id="ProtNLM"/>
    </source>
</evidence>
<dbReference type="PANTHER" id="PTHR43142:SF6">
    <property type="entry name" value="PUTATIVE (AFU_ORTHOLOGUE AFUA_7G01710)-RELATED"/>
    <property type="match status" value="1"/>
</dbReference>
<gene>
    <name evidence="5" type="ORF">LTR69_004969</name>
</gene>
<proteinExistence type="inferred from homology"/>
<comment type="similarity">
    <text evidence="1">Belongs to the type-B carboxylesterase/lipase family.</text>
</comment>
<dbReference type="InterPro" id="IPR002018">
    <property type="entry name" value="CarbesteraseB"/>
</dbReference>
<dbReference type="Pfam" id="PF00561">
    <property type="entry name" value="Abhydrolase_1"/>
    <property type="match status" value="1"/>
</dbReference>
<dbReference type="PRINTS" id="PR00412">
    <property type="entry name" value="EPOXHYDRLASE"/>
</dbReference>
<feature type="domain" description="AB hydrolase-1" evidence="4">
    <location>
        <begin position="550"/>
        <end position="846"/>
    </location>
</feature>
<evidence type="ECO:0000256" key="1">
    <source>
        <dbReference type="ARBA" id="ARBA00005964"/>
    </source>
</evidence>